<reference evidence="1" key="1">
    <citation type="submission" date="2020-05" db="EMBL/GenBank/DDBJ databases">
        <authorList>
            <person name="Chiriac C."/>
            <person name="Salcher M."/>
            <person name="Ghai R."/>
            <person name="Kavagutti S V."/>
        </authorList>
    </citation>
    <scope>NUCLEOTIDE SEQUENCE</scope>
</reference>
<evidence type="ECO:0000313" key="1">
    <source>
        <dbReference type="EMBL" id="CAB4639495.1"/>
    </source>
</evidence>
<name>A0A6J6JT32_9ZZZZ</name>
<evidence type="ECO:0000313" key="2">
    <source>
        <dbReference type="EMBL" id="CAB4753087.1"/>
    </source>
</evidence>
<protein>
    <submittedName>
        <fullName evidence="1">Unannotated protein</fullName>
    </submittedName>
</protein>
<dbReference type="EMBL" id="CAEZWB010000004">
    <property type="protein sequence ID" value="CAB4639495.1"/>
    <property type="molecule type" value="Genomic_DNA"/>
</dbReference>
<sequence length="76" mass="8321">MNQPNRTITITPQSPLVISCDTCVMRSTAACDDCLVTHMCGDAQQTAVVFNFEEQRALRLLANAGMVPTLRHRAVS</sequence>
<dbReference type="PROSITE" id="PS51257">
    <property type="entry name" value="PROKAR_LIPOPROTEIN"/>
    <property type="match status" value="1"/>
</dbReference>
<proteinExistence type="predicted"/>
<dbReference type="AlphaFoldDB" id="A0A6J6JT32"/>
<organism evidence="1">
    <name type="scientific">freshwater metagenome</name>
    <dbReference type="NCBI Taxonomy" id="449393"/>
    <lineage>
        <taxon>unclassified sequences</taxon>
        <taxon>metagenomes</taxon>
        <taxon>ecological metagenomes</taxon>
    </lineage>
</organism>
<dbReference type="EMBL" id="CAEZZM010000003">
    <property type="protein sequence ID" value="CAB4753087.1"/>
    <property type="molecule type" value="Genomic_DNA"/>
</dbReference>
<gene>
    <name evidence="1" type="ORF">UFOPK2166_00076</name>
    <name evidence="2" type="ORF">UFOPK2872_00072</name>
</gene>
<accession>A0A6J6JT32</accession>